<protein>
    <submittedName>
        <fullName evidence="2">Uncharacterized protein</fullName>
    </submittedName>
</protein>
<proteinExistence type="predicted"/>
<evidence type="ECO:0000256" key="1">
    <source>
        <dbReference type="SAM" id="Phobius"/>
    </source>
</evidence>
<dbReference type="RefSeq" id="WP_121840531.1">
    <property type="nucleotide sequence ID" value="NZ_ML014842.1"/>
</dbReference>
<keyword evidence="3" id="KW-1185">Reference proteome</keyword>
<dbReference type="EMBL" id="QZEI01000093">
    <property type="protein sequence ID" value="RLV58152.1"/>
    <property type="molecule type" value="Genomic_DNA"/>
</dbReference>
<gene>
    <name evidence="2" type="ORF">D5018_18830</name>
</gene>
<feature type="transmembrane region" description="Helical" evidence="1">
    <location>
        <begin position="59"/>
        <end position="81"/>
    </location>
</feature>
<dbReference type="Proteomes" id="UP000281474">
    <property type="component" value="Unassembled WGS sequence"/>
</dbReference>
<dbReference type="OrthoDB" id="6272310at2"/>
<feature type="transmembrane region" description="Helical" evidence="1">
    <location>
        <begin position="30"/>
        <end position="47"/>
    </location>
</feature>
<keyword evidence="1" id="KW-1133">Transmembrane helix</keyword>
<organism evidence="2 3">
    <name type="scientific">Parashewanella curva</name>
    <dbReference type="NCBI Taxonomy" id="2338552"/>
    <lineage>
        <taxon>Bacteria</taxon>
        <taxon>Pseudomonadati</taxon>
        <taxon>Pseudomonadota</taxon>
        <taxon>Gammaproteobacteria</taxon>
        <taxon>Alteromonadales</taxon>
        <taxon>Shewanellaceae</taxon>
        <taxon>Parashewanella</taxon>
    </lineage>
</organism>
<name>A0A3L8PVR9_9GAMM</name>
<accession>A0A3L8PVR9</accession>
<dbReference type="AlphaFoldDB" id="A0A3L8PVR9"/>
<evidence type="ECO:0000313" key="3">
    <source>
        <dbReference type="Proteomes" id="UP000281474"/>
    </source>
</evidence>
<sequence length="131" mass="14920">MEKTTLSLKILSFMYCLVAIIGVWRIFDAGVIELFTFGVLPILYGVFTHKSWTLILLKIYLAIQLIGICGFSIVGFIAYQINPDDVVITFKGINIPLIPLSISVVILLVFQFWVAFSKENRRYFSRFTATD</sequence>
<comment type="caution">
    <text evidence="2">The sequence shown here is derived from an EMBL/GenBank/DDBJ whole genome shotgun (WGS) entry which is preliminary data.</text>
</comment>
<reference evidence="2 3" key="1">
    <citation type="submission" date="2018-09" db="EMBL/GenBank/DDBJ databases">
        <title>Phylogeny of the Shewanellaceae, and recommendation for two new genera, Pseudoshewanella and Parashewanella.</title>
        <authorList>
            <person name="Wang G."/>
        </authorList>
    </citation>
    <scope>NUCLEOTIDE SEQUENCE [LARGE SCALE GENOMIC DNA]</scope>
    <source>
        <strain evidence="2 3">C51</strain>
    </source>
</reference>
<keyword evidence="1" id="KW-0812">Transmembrane</keyword>
<evidence type="ECO:0000313" key="2">
    <source>
        <dbReference type="EMBL" id="RLV58152.1"/>
    </source>
</evidence>
<feature type="transmembrane region" description="Helical" evidence="1">
    <location>
        <begin position="93"/>
        <end position="116"/>
    </location>
</feature>
<feature type="transmembrane region" description="Helical" evidence="1">
    <location>
        <begin position="7"/>
        <end position="24"/>
    </location>
</feature>
<keyword evidence="1" id="KW-0472">Membrane</keyword>